<name>A0A4U0GXB2_9SPHI</name>
<dbReference type="RefSeq" id="WP_136821802.1">
    <property type="nucleotide sequence ID" value="NZ_BMJX01000005.1"/>
</dbReference>
<protein>
    <submittedName>
        <fullName evidence="2">Uncharacterized protein</fullName>
    </submittedName>
</protein>
<keyword evidence="1" id="KW-0472">Membrane</keyword>
<gene>
    <name evidence="2" type="ORF">FAZ19_16210</name>
</gene>
<evidence type="ECO:0000313" key="2">
    <source>
        <dbReference type="EMBL" id="TJY63810.1"/>
    </source>
</evidence>
<sequence length="183" mass="21381">MNKKKPYTFEIFFGATIVLFLVLNAHLYGESDLAKRPYDSGSWGNVADWLTFIVTAFTAIFLVKTFREQQKLTEIEQSRHEFSLMPNFILKSEYGKFKLSLTNATAYDVKVKYLTEISQDDYIEVWHTYHNPIILNYPPGSIGNRKMEYIQIEFKNVSNQLYKQVVFQTESFFIIGSPEKLTN</sequence>
<keyword evidence="3" id="KW-1185">Reference proteome</keyword>
<keyword evidence="1" id="KW-1133">Transmembrane helix</keyword>
<dbReference type="Proteomes" id="UP000309872">
    <property type="component" value="Unassembled WGS sequence"/>
</dbReference>
<evidence type="ECO:0000313" key="3">
    <source>
        <dbReference type="Proteomes" id="UP000309872"/>
    </source>
</evidence>
<reference evidence="2 3" key="1">
    <citation type="submission" date="2019-04" db="EMBL/GenBank/DDBJ databases">
        <title>Sphingobacterium olei sp. nov., isolated from oil-contaminated soil.</title>
        <authorList>
            <person name="Liu B."/>
        </authorList>
    </citation>
    <scope>NUCLEOTIDE SEQUENCE [LARGE SCALE GENOMIC DNA]</scope>
    <source>
        <strain evidence="2 3">Y3L14</strain>
    </source>
</reference>
<keyword evidence="1" id="KW-0812">Transmembrane</keyword>
<dbReference type="AlphaFoldDB" id="A0A4U0GXB2"/>
<accession>A0A4U0GXB2</accession>
<comment type="caution">
    <text evidence="2">The sequence shown here is derived from an EMBL/GenBank/DDBJ whole genome shotgun (WGS) entry which is preliminary data.</text>
</comment>
<feature type="transmembrane region" description="Helical" evidence="1">
    <location>
        <begin position="7"/>
        <end position="29"/>
    </location>
</feature>
<feature type="transmembrane region" description="Helical" evidence="1">
    <location>
        <begin position="49"/>
        <end position="66"/>
    </location>
</feature>
<proteinExistence type="predicted"/>
<dbReference type="EMBL" id="SUKA01000005">
    <property type="protein sequence ID" value="TJY63810.1"/>
    <property type="molecule type" value="Genomic_DNA"/>
</dbReference>
<organism evidence="2 3">
    <name type="scientific">Sphingobacterium alkalisoli</name>
    <dbReference type="NCBI Taxonomy" id="1874115"/>
    <lineage>
        <taxon>Bacteria</taxon>
        <taxon>Pseudomonadati</taxon>
        <taxon>Bacteroidota</taxon>
        <taxon>Sphingobacteriia</taxon>
        <taxon>Sphingobacteriales</taxon>
        <taxon>Sphingobacteriaceae</taxon>
        <taxon>Sphingobacterium</taxon>
    </lineage>
</organism>
<evidence type="ECO:0000256" key="1">
    <source>
        <dbReference type="SAM" id="Phobius"/>
    </source>
</evidence>
<dbReference type="OrthoDB" id="1372378at2"/>